<sequence length="259" mass="26063">MTFTQHTEESGSNGAVLVTGGTSGIGLAVAEAVARAGRPVVVTGRSAERCREAGHQLQQTYGREQLALVADTTDPDALAEAVSLAADRWGPVTGLVTAAGRLARGSVLAMTPDDFRAALDTNVIGTWLAIRAVLPGMLDAGFGRIVTIGSVLGSTGAAERAGYAATKGAVAALTRSAALEVAGTGVTVNCVAPGPVRSPMNESAAETDAAAQAAFTAKMPLGRWGRPEEIAHAVLPLLAAGSSFTTGSVVHVDGGYTAQ</sequence>
<dbReference type="EMBL" id="BOMI01000209">
    <property type="protein sequence ID" value="GID80848.1"/>
    <property type="molecule type" value="Genomic_DNA"/>
</dbReference>
<feature type="domain" description="Ketoreductase" evidence="2">
    <location>
        <begin position="14"/>
        <end position="194"/>
    </location>
</feature>
<dbReference type="PANTHER" id="PTHR42760">
    <property type="entry name" value="SHORT-CHAIN DEHYDROGENASES/REDUCTASES FAMILY MEMBER"/>
    <property type="match status" value="1"/>
</dbReference>
<evidence type="ECO:0000259" key="2">
    <source>
        <dbReference type="SMART" id="SM00822"/>
    </source>
</evidence>
<proteinExistence type="inferred from homology"/>
<protein>
    <submittedName>
        <fullName evidence="3">3-oxoacyl-ACP reductase</fullName>
    </submittedName>
</protein>
<keyword evidence="4" id="KW-1185">Reference proteome</keyword>
<dbReference type="CDD" id="cd05233">
    <property type="entry name" value="SDR_c"/>
    <property type="match status" value="1"/>
</dbReference>
<dbReference type="InterPro" id="IPR020904">
    <property type="entry name" value="Sc_DH/Rdtase_CS"/>
</dbReference>
<dbReference type="SMART" id="SM00822">
    <property type="entry name" value="PKS_KR"/>
    <property type="match status" value="1"/>
</dbReference>
<dbReference type="InterPro" id="IPR002347">
    <property type="entry name" value="SDR_fam"/>
</dbReference>
<dbReference type="InterPro" id="IPR036291">
    <property type="entry name" value="NAD(P)-bd_dom_sf"/>
</dbReference>
<comment type="caution">
    <text evidence="3">The sequence shown here is derived from an EMBL/GenBank/DDBJ whole genome shotgun (WGS) entry which is preliminary data.</text>
</comment>
<dbReference type="Proteomes" id="UP000609879">
    <property type="component" value="Unassembled WGS sequence"/>
</dbReference>
<dbReference type="Gene3D" id="3.40.50.720">
    <property type="entry name" value="NAD(P)-binding Rossmann-like Domain"/>
    <property type="match status" value="1"/>
</dbReference>
<gene>
    <name evidence="3" type="primary">fabG_11</name>
    <name evidence="3" type="ORF">Ade02nite_94890</name>
</gene>
<dbReference type="PANTHER" id="PTHR42760:SF129">
    <property type="entry name" value="OXIDOREDUCTASE"/>
    <property type="match status" value="1"/>
</dbReference>
<evidence type="ECO:0000256" key="1">
    <source>
        <dbReference type="ARBA" id="ARBA00006484"/>
    </source>
</evidence>
<dbReference type="PRINTS" id="PR00080">
    <property type="entry name" value="SDRFAMILY"/>
</dbReference>
<evidence type="ECO:0000313" key="3">
    <source>
        <dbReference type="EMBL" id="GID80848.1"/>
    </source>
</evidence>
<dbReference type="PROSITE" id="PS00061">
    <property type="entry name" value="ADH_SHORT"/>
    <property type="match status" value="1"/>
</dbReference>
<dbReference type="PRINTS" id="PR00081">
    <property type="entry name" value="GDHRDH"/>
</dbReference>
<dbReference type="Pfam" id="PF13561">
    <property type="entry name" value="adh_short_C2"/>
    <property type="match status" value="1"/>
</dbReference>
<dbReference type="SUPFAM" id="SSF51735">
    <property type="entry name" value="NAD(P)-binding Rossmann-fold domains"/>
    <property type="match status" value="1"/>
</dbReference>
<reference evidence="3 4" key="1">
    <citation type="submission" date="2021-01" db="EMBL/GenBank/DDBJ databases">
        <title>Whole genome shotgun sequence of Actinoplanes deccanensis NBRC 13994.</title>
        <authorList>
            <person name="Komaki H."/>
            <person name="Tamura T."/>
        </authorList>
    </citation>
    <scope>NUCLEOTIDE SEQUENCE [LARGE SCALE GENOMIC DNA]</scope>
    <source>
        <strain evidence="3 4">NBRC 13994</strain>
    </source>
</reference>
<organism evidence="3 4">
    <name type="scientific">Paractinoplanes deccanensis</name>
    <dbReference type="NCBI Taxonomy" id="113561"/>
    <lineage>
        <taxon>Bacteria</taxon>
        <taxon>Bacillati</taxon>
        <taxon>Actinomycetota</taxon>
        <taxon>Actinomycetes</taxon>
        <taxon>Micromonosporales</taxon>
        <taxon>Micromonosporaceae</taxon>
        <taxon>Paractinoplanes</taxon>
    </lineage>
</organism>
<dbReference type="RefSeq" id="WP_203778057.1">
    <property type="nucleotide sequence ID" value="NZ_BAAABO010000053.1"/>
</dbReference>
<accession>A0ABQ3YLG4</accession>
<comment type="similarity">
    <text evidence="1">Belongs to the short-chain dehydrogenases/reductases (SDR) family.</text>
</comment>
<name>A0ABQ3YLG4_9ACTN</name>
<evidence type="ECO:0000313" key="4">
    <source>
        <dbReference type="Proteomes" id="UP000609879"/>
    </source>
</evidence>
<dbReference type="InterPro" id="IPR057326">
    <property type="entry name" value="KR_dom"/>
</dbReference>